<evidence type="ECO:0000313" key="3">
    <source>
        <dbReference type="EMBL" id="PWI26015.1"/>
    </source>
</evidence>
<accession>A0A2U3ANC3</accession>
<dbReference type="InterPro" id="IPR029058">
    <property type="entry name" value="AB_hydrolase_fold"/>
</dbReference>
<dbReference type="RefSeq" id="WP_109305436.1">
    <property type="nucleotide sequence ID" value="NZ_BJUF01000032.1"/>
</dbReference>
<evidence type="ECO:0000256" key="1">
    <source>
        <dbReference type="PIRSR" id="PIRSR017388-1"/>
    </source>
</evidence>
<dbReference type="InterPro" id="IPR012354">
    <property type="entry name" value="Esterase_lipase"/>
</dbReference>
<dbReference type="SUPFAM" id="SSF53474">
    <property type="entry name" value="alpha/beta-Hydrolases"/>
    <property type="match status" value="1"/>
</dbReference>
<dbReference type="OrthoDB" id="9800213at2"/>
<gene>
    <name evidence="3" type="ORF">DEX24_05645</name>
</gene>
<feature type="domain" description="Serine aminopeptidase S33" evidence="2">
    <location>
        <begin position="15"/>
        <end position="225"/>
    </location>
</feature>
<proteinExistence type="predicted"/>
<dbReference type="InterPro" id="IPR022742">
    <property type="entry name" value="Hydrolase_4"/>
</dbReference>
<dbReference type="Gene3D" id="3.40.50.1820">
    <property type="entry name" value="alpha/beta hydrolase"/>
    <property type="match status" value="1"/>
</dbReference>
<evidence type="ECO:0000259" key="2">
    <source>
        <dbReference type="Pfam" id="PF12146"/>
    </source>
</evidence>
<feature type="active site" description="Charge relay system" evidence="1">
    <location>
        <position position="222"/>
    </location>
</feature>
<dbReference type="PANTHER" id="PTHR11614">
    <property type="entry name" value="PHOSPHOLIPASE-RELATED"/>
    <property type="match status" value="1"/>
</dbReference>
<dbReference type="EMBL" id="QFVR01000005">
    <property type="protein sequence ID" value="PWI26015.1"/>
    <property type="molecule type" value="Genomic_DNA"/>
</dbReference>
<keyword evidence="4" id="KW-1185">Reference proteome</keyword>
<name>A0A2U3ANC3_9BACL</name>
<evidence type="ECO:0000313" key="4">
    <source>
        <dbReference type="Proteomes" id="UP000245938"/>
    </source>
</evidence>
<sequence>MKLLAPKPFTIEGGKRAVLLLHGFTGSTKDVKKLGQFLNKKGYTCHAPMYRGHGVSPEEILRYGAKYWWEDVTSGYHHLKTLGYEEIAVVGISLGGVFTLKVGAEFPVKGVVSMCAPIKRKSSNGLFERLYKYAEVYKKFEGKDDAQIAAELVDLENMDRHAITEIQKMIEHTSDEIEEIDAPTLVLQGKLDDKLYQESAPFIFDTVESGDKEIIWYPNSGHIITLGQEREQVFQDTANFLDHLNWIAPAFEEQPVVQAL</sequence>
<organism evidence="3 4">
    <name type="scientific">Kurthia sibirica</name>
    <dbReference type="NCBI Taxonomy" id="202750"/>
    <lineage>
        <taxon>Bacteria</taxon>
        <taxon>Bacillati</taxon>
        <taxon>Bacillota</taxon>
        <taxon>Bacilli</taxon>
        <taxon>Bacillales</taxon>
        <taxon>Caryophanaceae</taxon>
        <taxon>Kurthia</taxon>
    </lineage>
</organism>
<dbReference type="Proteomes" id="UP000245938">
    <property type="component" value="Unassembled WGS sequence"/>
</dbReference>
<protein>
    <submittedName>
        <fullName evidence="3">Carboxylesterase</fullName>
    </submittedName>
</protein>
<dbReference type="Pfam" id="PF12146">
    <property type="entry name" value="Hydrolase_4"/>
    <property type="match status" value="1"/>
</dbReference>
<reference evidence="3 4" key="1">
    <citation type="submission" date="2018-05" db="EMBL/GenBank/DDBJ databases">
        <title>Kurthia sibirica genome sequence.</title>
        <authorList>
            <person name="Maclea K.S."/>
            <person name="Goen A.E."/>
        </authorList>
    </citation>
    <scope>NUCLEOTIDE SEQUENCE [LARGE SCALE GENOMIC DNA]</scope>
    <source>
        <strain evidence="3 4">ATCC 49154</strain>
    </source>
</reference>
<dbReference type="PIRSF" id="PIRSF017388">
    <property type="entry name" value="Esterase_lipase"/>
    <property type="match status" value="1"/>
</dbReference>
<comment type="caution">
    <text evidence="3">The sequence shown here is derived from an EMBL/GenBank/DDBJ whole genome shotgun (WGS) entry which is preliminary data.</text>
</comment>
<dbReference type="AlphaFoldDB" id="A0A2U3ANC3"/>
<dbReference type="GO" id="GO:0052689">
    <property type="term" value="F:carboxylic ester hydrolase activity"/>
    <property type="evidence" value="ECO:0007669"/>
    <property type="project" value="InterPro"/>
</dbReference>
<feature type="active site" description="Nucleophile" evidence="1">
    <location>
        <position position="93"/>
    </location>
</feature>
<dbReference type="InterPro" id="IPR051044">
    <property type="entry name" value="MAG_DAG_Lipase"/>
</dbReference>
<feature type="active site" description="Charge relay system" evidence="1">
    <location>
        <position position="192"/>
    </location>
</feature>